<accession>A0A6J4IAN0</accession>
<organism evidence="2">
    <name type="scientific">uncultured Acetobacteraceae bacterium</name>
    <dbReference type="NCBI Taxonomy" id="169975"/>
    <lineage>
        <taxon>Bacteria</taxon>
        <taxon>Pseudomonadati</taxon>
        <taxon>Pseudomonadota</taxon>
        <taxon>Alphaproteobacteria</taxon>
        <taxon>Acetobacterales</taxon>
        <taxon>Acetobacteraceae</taxon>
        <taxon>environmental samples</taxon>
    </lineage>
</organism>
<sequence>MPGSGVLPPEWFVEAEGYAVGPAPATLENGTGRSAAGVPPGSPRLPVVSNRLAAAGATVELARGGGGHLRH</sequence>
<gene>
    <name evidence="2" type="ORF">AVDCRST_MAG04-1904</name>
</gene>
<evidence type="ECO:0000256" key="1">
    <source>
        <dbReference type="SAM" id="MobiDB-lite"/>
    </source>
</evidence>
<feature type="region of interest" description="Disordered" evidence="1">
    <location>
        <begin position="24"/>
        <end position="43"/>
    </location>
</feature>
<dbReference type="EMBL" id="CADCTL010000129">
    <property type="protein sequence ID" value="CAA9246799.1"/>
    <property type="molecule type" value="Genomic_DNA"/>
</dbReference>
<proteinExistence type="predicted"/>
<evidence type="ECO:0000313" key="2">
    <source>
        <dbReference type="EMBL" id="CAA9246799.1"/>
    </source>
</evidence>
<dbReference type="AlphaFoldDB" id="A0A6J4IAN0"/>
<name>A0A6J4IAN0_9PROT</name>
<protein>
    <submittedName>
        <fullName evidence="2">Uncharacterized protein</fullName>
    </submittedName>
</protein>
<reference evidence="2" key="1">
    <citation type="submission" date="2020-02" db="EMBL/GenBank/DDBJ databases">
        <authorList>
            <person name="Meier V. D."/>
        </authorList>
    </citation>
    <scope>NUCLEOTIDE SEQUENCE</scope>
    <source>
        <strain evidence="2">AVDCRST_MAG04</strain>
    </source>
</reference>